<dbReference type="OrthoDB" id="5401893at2759"/>
<gene>
    <name evidence="4" type="ORF">ALECFALPRED_002229</name>
</gene>
<dbReference type="PANTHER" id="PTHR22765:SF411">
    <property type="entry name" value="OS02G0248440 PROTEIN"/>
    <property type="match status" value="1"/>
</dbReference>
<name>A0A8H3FHE7_9LECA</name>
<dbReference type="GO" id="GO:0061630">
    <property type="term" value="F:ubiquitin protein ligase activity"/>
    <property type="evidence" value="ECO:0007669"/>
    <property type="project" value="TreeGrafter"/>
</dbReference>
<dbReference type="InterPro" id="IPR051826">
    <property type="entry name" value="E3_ubiquitin-ligase_domain"/>
</dbReference>
<proteinExistence type="predicted"/>
<evidence type="ECO:0000256" key="1">
    <source>
        <dbReference type="PROSITE-ProRule" id="PRU00175"/>
    </source>
</evidence>
<organism evidence="4 5">
    <name type="scientific">Alectoria fallacina</name>
    <dbReference type="NCBI Taxonomy" id="1903189"/>
    <lineage>
        <taxon>Eukaryota</taxon>
        <taxon>Fungi</taxon>
        <taxon>Dikarya</taxon>
        <taxon>Ascomycota</taxon>
        <taxon>Pezizomycotina</taxon>
        <taxon>Lecanoromycetes</taxon>
        <taxon>OSLEUM clade</taxon>
        <taxon>Lecanoromycetidae</taxon>
        <taxon>Lecanorales</taxon>
        <taxon>Lecanorineae</taxon>
        <taxon>Parmeliaceae</taxon>
        <taxon>Alectoria</taxon>
    </lineage>
</organism>
<dbReference type="AlphaFoldDB" id="A0A8H3FHE7"/>
<reference evidence="4" key="1">
    <citation type="submission" date="2021-03" db="EMBL/GenBank/DDBJ databases">
        <authorList>
            <person name="Tagirdzhanova G."/>
        </authorList>
    </citation>
    <scope>NUCLEOTIDE SEQUENCE</scope>
</reference>
<dbReference type="PANTHER" id="PTHR22765">
    <property type="entry name" value="RING FINGER AND PROTEASE ASSOCIATED DOMAIN-CONTAINING"/>
    <property type="match status" value="1"/>
</dbReference>
<dbReference type="PROSITE" id="PS50089">
    <property type="entry name" value="ZF_RING_2"/>
    <property type="match status" value="1"/>
</dbReference>
<evidence type="ECO:0000313" key="4">
    <source>
        <dbReference type="EMBL" id="CAF9922802.1"/>
    </source>
</evidence>
<protein>
    <recommendedName>
        <fullName evidence="3">RING-type domain-containing protein</fullName>
    </recommendedName>
</protein>
<keyword evidence="1" id="KW-0863">Zinc-finger</keyword>
<dbReference type="GO" id="GO:0006511">
    <property type="term" value="P:ubiquitin-dependent protein catabolic process"/>
    <property type="evidence" value="ECO:0007669"/>
    <property type="project" value="TreeGrafter"/>
</dbReference>
<accession>A0A8H3FHE7</accession>
<dbReference type="InterPro" id="IPR001841">
    <property type="entry name" value="Znf_RING"/>
</dbReference>
<keyword evidence="5" id="KW-1185">Reference proteome</keyword>
<dbReference type="InterPro" id="IPR013083">
    <property type="entry name" value="Znf_RING/FYVE/PHD"/>
</dbReference>
<dbReference type="Gene3D" id="3.30.40.10">
    <property type="entry name" value="Zinc/RING finger domain, C3HC4 (zinc finger)"/>
    <property type="match status" value="1"/>
</dbReference>
<dbReference type="EMBL" id="CAJPDR010000160">
    <property type="protein sequence ID" value="CAF9922802.1"/>
    <property type="molecule type" value="Genomic_DNA"/>
</dbReference>
<dbReference type="SUPFAM" id="SSF57850">
    <property type="entry name" value="RING/U-box"/>
    <property type="match status" value="1"/>
</dbReference>
<dbReference type="GO" id="GO:0008270">
    <property type="term" value="F:zinc ion binding"/>
    <property type="evidence" value="ECO:0007669"/>
    <property type="project" value="UniProtKB-KW"/>
</dbReference>
<keyword evidence="1" id="KW-0862">Zinc</keyword>
<comment type="caution">
    <text evidence="4">The sequence shown here is derived from an EMBL/GenBank/DDBJ whole genome shotgun (WGS) entry which is preliminary data.</text>
</comment>
<feature type="domain" description="RING-type" evidence="3">
    <location>
        <begin position="23"/>
        <end position="75"/>
    </location>
</feature>
<dbReference type="SMART" id="SM00184">
    <property type="entry name" value="RING"/>
    <property type="match status" value="1"/>
</dbReference>
<dbReference type="Proteomes" id="UP000664203">
    <property type="component" value="Unassembled WGS sequence"/>
</dbReference>
<evidence type="ECO:0000313" key="5">
    <source>
        <dbReference type="Proteomes" id="UP000664203"/>
    </source>
</evidence>
<sequence length="243" mass="27219">MAQRFLDQLPKAHSGELPNGAECMICREEYGTGISDDGVIEHAVLLPCLHHVGSDCITTWLSPDDGPGNSCPMCRTVFFPAQFRHHDDEDEDSQDDFSDEDDEDGSEGGNDDDDGVAGDESDDAEDRIDGREPTPMTILTVFQNLASSSVITPLRQEIEGQDGQEWFERWPLLERWPLPTMQQIEDSQKRARQALSTPPVSGFLQRSPPIYAPPPDMEFRATELAAAYRTMAFRETLLYLNLK</sequence>
<keyword evidence="1" id="KW-0479">Metal-binding</keyword>
<feature type="compositionally biased region" description="Acidic residues" evidence="2">
    <location>
        <begin position="88"/>
        <end position="126"/>
    </location>
</feature>
<evidence type="ECO:0000256" key="2">
    <source>
        <dbReference type="SAM" id="MobiDB-lite"/>
    </source>
</evidence>
<evidence type="ECO:0000259" key="3">
    <source>
        <dbReference type="PROSITE" id="PS50089"/>
    </source>
</evidence>
<dbReference type="Pfam" id="PF13639">
    <property type="entry name" value="zf-RING_2"/>
    <property type="match status" value="1"/>
</dbReference>
<feature type="region of interest" description="Disordered" evidence="2">
    <location>
        <begin position="86"/>
        <end position="134"/>
    </location>
</feature>